<dbReference type="GO" id="GO:0046872">
    <property type="term" value="F:metal ion binding"/>
    <property type="evidence" value="ECO:0007669"/>
    <property type="project" value="InterPro"/>
</dbReference>
<gene>
    <name evidence="3" type="ORF">G6Z83_07215</name>
</gene>
<dbReference type="SMART" id="SM00892">
    <property type="entry name" value="Endonuclease_NS"/>
    <property type="match status" value="1"/>
</dbReference>
<dbReference type="Pfam" id="PF13930">
    <property type="entry name" value="Endonuclea_NS_2"/>
    <property type="match status" value="1"/>
</dbReference>
<reference evidence="3 4" key="1">
    <citation type="submission" date="2020-02" db="EMBL/GenBank/DDBJ databases">
        <title>Complete genome sequences of six Lactobacillus iners strains isolated from the human vagina.</title>
        <authorList>
            <person name="France M.T."/>
            <person name="Rutt L."/>
            <person name="Narina S."/>
            <person name="Arbaugh S."/>
            <person name="Humphrys M.S."/>
            <person name="Ma B."/>
            <person name="Hayward M.R."/>
            <person name="Relman D."/>
            <person name="Kwon D.S."/>
            <person name="Ravel J."/>
        </authorList>
    </citation>
    <scope>NUCLEOTIDE SEQUENCE [LARGE SCALE GENOMIC DNA]</scope>
    <source>
        <strain evidence="3 4">C0210C1</strain>
        <plasmid evidence="4">pc0210c1</plasmid>
    </source>
</reference>
<keyword evidence="3" id="KW-0614">Plasmid</keyword>
<evidence type="ECO:0000259" key="2">
    <source>
        <dbReference type="SMART" id="SM00892"/>
    </source>
</evidence>
<proteinExistence type="predicted"/>
<feature type="signal peptide" evidence="1">
    <location>
        <begin position="1"/>
        <end position="22"/>
    </location>
</feature>
<dbReference type="GO" id="GO:0016787">
    <property type="term" value="F:hydrolase activity"/>
    <property type="evidence" value="ECO:0007669"/>
    <property type="project" value="InterPro"/>
</dbReference>
<accession>A0A6G7BBA2</accession>
<dbReference type="InterPro" id="IPR044927">
    <property type="entry name" value="Endonuclea_NS_2"/>
</dbReference>
<dbReference type="EMBL" id="CP049229">
    <property type="protein sequence ID" value="QIH24501.1"/>
    <property type="molecule type" value="Genomic_DNA"/>
</dbReference>
<dbReference type="Gene3D" id="3.40.570.10">
    <property type="entry name" value="Extracellular Endonuclease, subunit A"/>
    <property type="match status" value="1"/>
</dbReference>
<organism evidence="3 4">
    <name type="scientific">Lactobacillus iners</name>
    <dbReference type="NCBI Taxonomy" id="147802"/>
    <lineage>
        <taxon>Bacteria</taxon>
        <taxon>Bacillati</taxon>
        <taxon>Bacillota</taxon>
        <taxon>Bacilli</taxon>
        <taxon>Lactobacillales</taxon>
        <taxon>Lactobacillaceae</taxon>
        <taxon>Lactobacillus</taxon>
    </lineage>
</organism>
<evidence type="ECO:0000256" key="1">
    <source>
        <dbReference type="SAM" id="SignalP"/>
    </source>
</evidence>
<dbReference type="RefSeq" id="WP_006734637.1">
    <property type="nucleotide sequence ID" value="NZ_CP049224.1"/>
</dbReference>
<sequence length="314" mass="35435">MKIKARKIVALLGIVSASLALSACHNINSTNPSTTPNNVAEQSNQTTTLNIQYSKLANLNFTSGKQAIIELNSNNATLNPNDWQGPKINFQNLDPFNRTSGSNTAFLSKLNVDALSSMRTIQYVKPSGWHINIPGKEIYNRGHLIAYSLSKGINKKGIYSPNSQAGDQNNPRNLFTQTAFANKALQTIFEDKVRMALIHNKKVIYQATPIFRGSELMARGIHLQAISTDRSLNFNVYIFNVQPGYSFNYQTGKATVDKNMYVLFNNQKINSFDTTNYHRHDRYFHGHQLIRKIAHSKIYTFCKNKVNTIFHSNQ</sequence>
<dbReference type="Proteomes" id="UP000501676">
    <property type="component" value="Plasmid pC0210C1"/>
</dbReference>
<feature type="domain" description="DNA/RNA non-specific endonuclease/pyrophosphatase/phosphodiesterase" evidence="2">
    <location>
        <begin position="86"/>
        <end position="256"/>
    </location>
</feature>
<geneLocation type="plasmid" evidence="4">
    <name>pc0210c1</name>
</geneLocation>
<evidence type="ECO:0000313" key="3">
    <source>
        <dbReference type="EMBL" id="QIH24501.1"/>
    </source>
</evidence>
<dbReference type="InterPro" id="IPR044929">
    <property type="entry name" value="DNA/RNA_non-sp_Endonuclease_sf"/>
</dbReference>
<dbReference type="PROSITE" id="PS51257">
    <property type="entry name" value="PROKAR_LIPOPROTEIN"/>
    <property type="match status" value="1"/>
</dbReference>
<name>A0A6G7BBA2_9LACO</name>
<protein>
    <submittedName>
        <fullName evidence="3">DNA-entry nuclease</fullName>
    </submittedName>
</protein>
<dbReference type="GO" id="GO:0003676">
    <property type="term" value="F:nucleic acid binding"/>
    <property type="evidence" value="ECO:0007669"/>
    <property type="project" value="InterPro"/>
</dbReference>
<dbReference type="InterPro" id="IPR001604">
    <property type="entry name" value="Endo_G_ENPP1-like_dom"/>
</dbReference>
<dbReference type="AlphaFoldDB" id="A0A6G7BBA2"/>
<keyword evidence="1" id="KW-0732">Signal</keyword>
<feature type="chain" id="PRO_5028936446" evidence="1">
    <location>
        <begin position="23"/>
        <end position="314"/>
    </location>
</feature>
<evidence type="ECO:0000313" key="4">
    <source>
        <dbReference type="Proteomes" id="UP000501676"/>
    </source>
</evidence>